<accession>A0ABU3L373</accession>
<organism evidence="2 3">
    <name type="scientific">Pricia mediterranea</name>
    <dbReference type="NCBI Taxonomy" id="3076079"/>
    <lineage>
        <taxon>Bacteria</taxon>
        <taxon>Pseudomonadati</taxon>
        <taxon>Bacteroidota</taxon>
        <taxon>Flavobacteriia</taxon>
        <taxon>Flavobacteriales</taxon>
        <taxon>Flavobacteriaceae</taxon>
        <taxon>Pricia</taxon>
    </lineage>
</organism>
<dbReference type="Proteomes" id="UP001250656">
    <property type="component" value="Unassembled WGS sequence"/>
</dbReference>
<comment type="caution">
    <text evidence="2">The sequence shown here is derived from an EMBL/GenBank/DDBJ whole genome shotgun (WGS) entry which is preliminary data.</text>
</comment>
<protein>
    <submittedName>
        <fullName evidence="2">Serine hydrolase domain-containing protein</fullName>
        <ecNumber evidence="2">3.1.1.103</ecNumber>
    </submittedName>
</protein>
<keyword evidence="3" id="KW-1185">Reference proteome</keyword>
<dbReference type="EMBL" id="JAVTTP010000001">
    <property type="protein sequence ID" value="MDT7828190.1"/>
    <property type="molecule type" value="Genomic_DNA"/>
</dbReference>
<reference evidence="2 3" key="1">
    <citation type="submission" date="2023-09" db="EMBL/GenBank/DDBJ databases">
        <title>Novel taxa isolated from Blanes Bay.</title>
        <authorList>
            <person name="Rey-Velasco X."/>
            <person name="Lucena T."/>
        </authorList>
    </citation>
    <scope>NUCLEOTIDE SEQUENCE [LARGE SCALE GENOMIC DNA]</scope>
    <source>
        <strain evidence="2 3">S334</strain>
    </source>
</reference>
<keyword evidence="2" id="KW-0378">Hydrolase</keyword>
<dbReference type="Pfam" id="PF00144">
    <property type="entry name" value="Beta-lactamase"/>
    <property type="match status" value="1"/>
</dbReference>
<dbReference type="Gene3D" id="3.40.710.10">
    <property type="entry name" value="DD-peptidase/beta-lactamase superfamily"/>
    <property type="match status" value="1"/>
</dbReference>
<evidence type="ECO:0000313" key="2">
    <source>
        <dbReference type="EMBL" id="MDT7828190.1"/>
    </source>
</evidence>
<gene>
    <name evidence="2" type="ORF">RQM65_05900</name>
</gene>
<dbReference type="PANTHER" id="PTHR46825">
    <property type="entry name" value="D-ALANYL-D-ALANINE-CARBOXYPEPTIDASE/ENDOPEPTIDASE AMPH"/>
    <property type="match status" value="1"/>
</dbReference>
<dbReference type="InterPro" id="IPR012338">
    <property type="entry name" value="Beta-lactam/transpept-like"/>
</dbReference>
<name>A0ABU3L373_9FLAO</name>
<dbReference type="GO" id="GO:0016787">
    <property type="term" value="F:hydrolase activity"/>
    <property type="evidence" value="ECO:0007669"/>
    <property type="project" value="UniProtKB-KW"/>
</dbReference>
<dbReference type="InterPro" id="IPR001466">
    <property type="entry name" value="Beta-lactam-related"/>
</dbReference>
<sequence>MRSFKIIVGALIAIPLFFVVATLCGNSSAEEAETKALAKVPELVKASVDPKEVALYSENKRELQVALAAYFKKAVALGDIVGAGVSIVKGDSIVVSEGFGKRKSGERDKVDGETVFRLGSLSKGFAGVLAAELEDEGKLHWSDKVRDFVPDFQLGDIKNTAKITLAHILSHTSGTPYHSYTNLVDAGIPIGKIASMFKKVNPISEPGAMYSYQNAMFSLSSEIMREASGEDFAEALQNRFFNPLEMCSTTTDFDILSQNANVAIPHVRATRGWRSTKLTDSYHNAIAAGGINASAGDMAKWMRFLLGHNPEIMNEAALADAFDPQIEIKSGRKYYYRWPGHLTSYYAYGWRIHKFQEDDAKAPRTIWHHGGSVNHFRNEIAIYPESDLGICVLLNSNSRLASTVIPDLYAIVKGIYTKNSPVAPSTASALSDNSDYVFVE</sequence>
<feature type="domain" description="Beta-lactamase-related" evidence="1">
    <location>
        <begin position="68"/>
        <end position="399"/>
    </location>
</feature>
<proteinExistence type="predicted"/>
<dbReference type="RefSeq" id="WP_314013367.1">
    <property type="nucleotide sequence ID" value="NZ_JAVTTP010000001.1"/>
</dbReference>
<dbReference type="PANTHER" id="PTHR46825:SF15">
    <property type="entry name" value="BETA-LACTAMASE-RELATED DOMAIN-CONTAINING PROTEIN"/>
    <property type="match status" value="1"/>
</dbReference>
<dbReference type="SUPFAM" id="SSF56601">
    <property type="entry name" value="beta-lactamase/transpeptidase-like"/>
    <property type="match status" value="1"/>
</dbReference>
<evidence type="ECO:0000313" key="3">
    <source>
        <dbReference type="Proteomes" id="UP001250656"/>
    </source>
</evidence>
<dbReference type="EC" id="3.1.1.103" evidence="2"/>
<evidence type="ECO:0000259" key="1">
    <source>
        <dbReference type="Pfam" id="PF00144"/>
    </source>
</evidence>
<dbReference type="InterPro" id="IPR050491">
    <property type="entry name" value="AmpC-like"/>
</dbReference>